<organism evidence="2 3">
    <name type="scientific">Hapsidospora chrysogenum (strain ATCC 11550 / CBS 779.69 / DSM 880 / IAM 14645 / JCM 23072 / IMI 49137)</name>
    <name type="common">Acremonium chrysogenum</name>
    <dbReference type="NCBI Taxonomy" id="857340"/>
    <lineage>
        <taxon>Eukaryota</taxon>
        <taxon>Fungi</taxon>
        <taxon>Dikarya</taxon>
        <taxon>Ascomycota</taxon>
        <taxon>Pezizomycotina</taxon>
        <taxon>Sordariomycetes</taxon>
        <taxon>Hypocreomycetidae</taxon>
        <taxon>Hypocreales</taxon>
        <taxon>Bionectriaceae</taxon>
        <taxon>Hapsidospora</taxon>
    </lineage>
</organism>
<dbReference type="HOGENOM" id="CLU_062847_0_0_1"/>
<gene>
    <name evidence="2" type="ORF">ACRE_006430</name>
</gene>
<comment type="caution">
    <text evidence="2">The sequence shown here is derived from an EMBL/GenBank/DDBJ whole genome shotgun (WGS) entry which is preliminary data.</text>
</comment>
<protein>
    <submittedName>
        <fullName evidence="2">Uncharacterized protein</fullName>
    </submittedName>
</protein>
<dbReference type="OrthoDB" id="5428890at2759"/>
<keyword evidence="1" id="KW-0472">Membrane</keyword>
<dbReference type="STRING" id="857340.A0A086TGS0"/>
<evidence type="ECO:0000313" key="2">
    <source>
        <dbReference type="EMBL" id="KFH48552.1"/>
    </source>
</evidence>
<reference evidence="3" key="1">
    <citation type="journal article" date="2014" name="Genome Announc.">
        <title>Genome sequence and annotation of Acremonium chrysogenum, producer of the beta-lactam antibiotic cephalosporin C.</title>
        <authorList>
            <person name="Terfehr D."/>
            <person name="Dahlmann T.A."/>
            <person name="Specht T."/>
            <person name="Zadra I."/>
            <person name="Kuernsteiner H."/>
            <person name="Kueck U."/>
        </authorList>
    </citation>
    <scope>NUCLEOTIDE SEQUENCE [LARGE SCALE GENOMIC DNA]</scope>
    <source>
        <strain evidence="3">ATCC 11550 / CBS 779.69 / DSM 880 / IAM 14645 / JCM 23072 / IMI 49137</strain>
    </source>
</reference>
<keyword evidence="1" id="KW-1133">Transmembrane helix</keyword>
<name>A0A086TGS0_HAPC1</name>
<proteinExistence type="predicted"/>
<feature type="transmembrane region" description="Helical" evidence="1">
    <location>
        <begin position="354"/>
        <end position="375"/>
    </location>
</feature>
<sequence length="396" mass="44609">MAPLRLEDFDNTIPPQLGRVLWGWTLCRDCEGGKTCVDQTCSGQRIPKLQRYFQFYKAAVAGYLEEAPGTSRALNSHQDVFKAIATLKSQPEMTKSAFYENGFSPPPDGARALDQADLLQATTLVVRVFVMVESSPLQHSSNRLEAGGFKVPWRDHVPFSQYLDNLFPKTTHRIFSFADGESFADTKVELRATKLRKHLGVTFRATYDIRNHLVYDYRENTVDIYHHTAFLKEQLRSTKELLDGFSPPTTKAIIAVGPLPRQLILETLDSIQVVLFPLSEPKSKALLKSVAASCSFDPDISSFEFSSIRNPGEEKTNYVYLAERLAALYHEMQNPRPRGWLEQQMQRRSGARHMMMATLIGVGFAVVLGFLSLVLSSYQAWVAYQAWKHPVASPPG</sequence>
<evidence type="ECO:0000256" key="1">
    <source>
        <dbReference type="SAM" id="Phobius"/>
    </source>
</evidence>
<dbReference type="AlphaFoldDB" id="A0A086TGS0"/>
<accession>A0A086TGS0</accession>
<keyword evidence="1" id="KW-0812">Transmembrane</keyword>
<dbReference type="Proteomes" id="UP000029964">
    <property type="component" value="Unassembled WGS sequence"/>
</dbReference>
<evidence type="ECO:0000313" key="3">
    <source>
        <dbReference type="Proteomes" id="UP000029964"/>
    </source>
</evidence>
<dbReference type="EMBL" id="JPKY01000003">
    <property type="protein sequence ID" value="KFH48552.1"/>
    <property type="molecule type" value="Genomic_DNA"/>
</dbReference>
<keyword evidence="3" id="KW-1185">Reference proteome</keyword>